<dbReference type="InterPro" id="IPR002048">
    <property type="entry name" value="EF_hand_dom"/>
</dbReference>
<dbReference type="OrthoDB" id="6572480at2759"/>
<evidence type="ECO:0000259" key="5">
    <source>
        <dbReference type="PROSITE" id="PS50222"/>
    </source>
</evidence>
<evidence type="ECO:0000256" key="4">
    <source>
        <dbReference type="SAM" id="MobiDB-lite"/>
    </source>
</evidence>
<dbReference type="PROSITE" id="PS50222">
    <property type="entry name" value="EF_HAND_2"/>
    <property type="match status" value="2"/>
</dbReference>
<dbReference type="PANTHER" id="PTHR13025">
    <property type="entry name" value="EF-HAND DOMAIN-CONTAINING PROTEIN D"/>
    <property type="match status" value="1"/>
</dbReference>
<dbReference type="RefSeq" id="XP_011639307.1">
    <property type="nucleotide sequence ID" value="XM_011641005.2"/>
</dbReference>
<dbReference type="GO" id="GO:0005509">
    <property type="term" value="F:calcium ion binding"/>
    <property type="evidence" value="ECO:0007669"/>
    <property type="project" value="InterPro"/>
</dbReference>
<reference evidence="7" key="1">
    <citation type="submission" date="2025-08" db="UniProtKB">
        <authorList>
            <consortium name="RefSeq"/>
        </authorList>
    </citation>
    <scope>IDENTIFICATION</scope>
</reference>
<dbReference type="SUPFAM" id="SSF47473">
    <property type="entry name" value="EF-hand"/>
    <property type="match status" value="1"/>
</dbReference>
<evidence type="ECO:0000256" key="3">
    <source>
        <dbReference type="ARBA" id="ARBA00022837"/>
    </source>
</evidence>
<dbReference type="Gene3D" id="1.10.238.10">
    <property type="entry name" value="EF-hand"/>
    <property type="match status" value="1"/>
</dbReference>
<feature type="domain" description="EF-hand" evidence="5">
    <location>
        <begin position="125"/>
        <end position="160"/>
    </location>
</feature>
<organism evidence="6 7">
    <name type="scientific">Pogonomyrmex barbatus</name>
    <name type="common">red harvester ant</name>
    <dbReference type="NCBI Taxonomy" id="144034"/>
    <lineage>
        <taxon>Eukaryota</taxon>
        <taxon>Metazoa</taxon>
        <taxon>Ecdysozoa</taxon>
        <taxon>Arthropoda</taxon>
        <taxon>Hexapoda</taxon>
        <taxon>Insecta</taxon>
        <taxon>Pterygota</taxon>
        <taxon>Neoptera</taxon>
        <taxon>Endopterygota</taxon>
        <taxon>Hymenoptera</taxon>
        <taxon>Apocrita</taxon>
        <taxon>Aculeata</taxon>
        <taxon>Formicoidea</taxon>
        <taxon>Formicidae</taxon>
        <taxon>Myrmicinae</taxon>
        <taxon>Pogonomyrmex</taxon>
    </lineage>
</organism>
<dbReference type="KEGG" id="pbar:105428616"/>
<feature type="region of interest" description="Disordered" evidence="4">
    <location>
        <begin position="242"/>
        <end position="264"/>
    </location>
</feature>
<feature type="compositionally biased region" description="Basic and acidic residues" evidence="4">
    <location>
        <begin position="52"/>
        <end position="69"/>
    </location>
</feature>
<proteinExistence type="predicted"/>
<dbReference type="PANTHER" id="PTHR13025:SF6">
    <property type="entry name" value="EF-HAND DOMAIN-CONTAINING PROTEIN-RELATED"/>
    <property type="match status" value="1"/>
</dbReference>
<keyword evidence="3" id="KW-0106">Calcium</keyword>
<evidence type="ECO:0000256" key="2">
    <source>
        <dbReference type="ARBA" id="ARBA00022737"/>
    </source>
</evidence>
<gene>
    <name evidence="7" type="primary">LOC105428616</name>
</gene>
<dbReference type="InterPro" id="IPR049025">
    <property type="entry name" value="AIF-1_EF_pair"/>
</dbReference>
<name>A0A6I9X4H5_9HYME</name>
<dbReference type="Proteomes" id="UP000504615">
    <property type="component" value="Unplaced"/>
</dbReference>
<dbReference type="CDD" id="cd00051">
    <property type="entry name" value="EFh"/>
    <property type="match status" value="1"/>
</dbReference>
<feature type="region of interest" description="Disordered" evidence="4">
    <location>
        <begin position="52"/>
        <end position="78"/>
    </location>
</feature>
<dbReference type="InterPro" id="IPR011992">
    <property type="entry name" value="EF-hand-dom_pair"/>
</dbReference>
<dbReference type="GeneID" id="105428616"/>
<dbReference type="AlphaFoldDB" id="A0A6I9X4H5"/>
<keyword evidence="2" id="KW-0677">Repeat</keyword>
<dbReference type="InterPro" id="IPR040365">
    <property type="entry name" value="EFHD1/2"/>
</dbReference>
<dbReference type="InterPro" id="IPR018247">
    <property type="entry name" value="EF_Hand_1_Ca_BS"/>
</dbReference>
<dbReference type="SMART" id="SM00054">
    <property type="entry name" value="EFh"/>
    <property type="match status" value="2"/>
</dbReference>
<dbReference type="PROSITE" id="PS00018">
    <property type="entry name" value="EF_HAND_1"/>
    <property type="match status" value="1"/>
</dbReference>
<keyword evidence="1" id="KW-0479">Metal-binding</keyword>
<keyword evidence="6" id="KW-1185">Reference proteome</keyword>
<sequence length="274" mass="31896">MRSCRGVRVVFSRGGKFFVQAISVPTGLSLALVKFNDIRDSSRATPRELQRAFQREFSRPSARPSEKTRPARRSKGSRIMPADAELSSLLNRRQRINDELEEGKEVKKQYKFVNVYTEFHELSRREIKQYEQTFNRFDDGRDGYLDLSELKRMMEVLGAPQTHLGLKAMIQEVDEDGDGRISFREFLLIYRKARAGELEQDSGLSQLARLTEVDVDEVGVTGAKNFFEAKIEQLRKSSKFEDEIRMEQEERKREEEEKAARREQFRQKAAIFGK</sequence>
<dbReference type="Pfam" id="PF21008">
    <property type="entry name" value="AIF-1"/>
    <property type="match status" value="1"/>
</dbReference>
<protein>
    <submittedName>
        <fullName evidence="7">EF-hand domain-containing protein D2 homolog</fullName>
    </submittedName>
</protein>
<dbReference type="CTD" id="35158"/>
<accession>A0A6I9X4H5</accession>
<dbReference type="FunFam" id="1.10.238.10:FF:000112">
    <property type="entry name" value="EF-hand domain family, member D2"/>
    <property type="match status" value="1"/>
</dbReference>
<evidence type="ECO:0000313" key="7">
    <source>
        <dbReference type="RefSeq" id="XP_011639307.1"/>
    </source>
</evidence>
<evidence type="ECO:0000256" key="1">
    <source>
        <dbReference type="ARBA" id="ARBA00022723"/>
    </source>
</evidence>
<feature type="domain" description="EF-hand" evidence="5">
    <location>
        <begin position="161"/>
        <end position="196"/>
    </location>
</feature>
<evidence type="ECO:0000313" key="6">
    <source>
        <dbReference type="Proteomes" id="UP000504615"/>
    </source>
</evidence>